<feature type="transmembrane region" description="Helical" evidence="1">
    <location>
        <begin position="36"/>
        <end position="59"/>
    </location>
</feature>
<organism evidence="2 3">
    <name type="scientific">Fredinandcohnia quinoae</name>
    <dbReference type="NCBI Taxonomy" id="2918902"/>
    <lineage>
        <taxon>Bacteria</taxon>
        <taxon>Bacillati</taxon>
        <taxon>Bacillota</taxon>
        <taxon>Bacilli</taxon>
        <taxon>Bacillales</taxon>
        <taxon>Bacillaceae</taxon>
        <taxon>Fredinandcohnia</taxon>
    </lineage>
</organism>
<protein>
    <recommendedName>
        <fullName evidence="4">NADH dehydrogenase subunit 6</fullName>
    </recommendedName>
</protein>
<name>A0AAW5E5C5_9BACI</name>
<reference evidence="2" key="1">
    <citation type="submission" date="2022-02" db="EMBL/GenBank/DDBJ databases">
        <title>Fredinandcohnia quinoae sp. nov. isolated from Chenopodium quinoa seeds.</title>
        <authorList>
            <person name="Saati-Santamaria Z."/>
            <person name="Flores-Felix J.D."/>
            <person name="Igual J.M."/>
            <person name="Velazquez E."/>
            <person name="Garcia-Fraile P."/>
            <person name="Martinez-Molina E."/>
        </authorList>
    </citation>
    <scope>NUCLEOTIDE SEQUENCE</scope>
    <source>
        <strain evidence="2">SECRCQ15</strain>
    </source>
</reference>
<comment type="caution">
    <text evidence="2">The sequence shown here is derived from an EMBL/GenBank/DDBJ whole genome shotgun (WGS) entry which is preliminary data.</text>
</comment>
<gene>
    <name evidence="2" type="ORF">MJG50_14015</name>
</gene>
<keyword evidence="1" id="KW-0472">Membrane</keyword>
<proteinExistence type="predicted"/>
<dbReference type="Proteomes" id="UP001431131">
    <property type="component" value="Unassembled WGS sequence"/>
</dbReference>
<sequence>MFEYISIFLLTVMGSVILFFVCASMFGSVADYGESAVYTIGSVIIILLSFLITQMFYVIGLMKGKVKK</sequence>
<evidence type="ECO:0000256" key="1">
    <source>
        <dbReference type="SAM" id="Phobius"/>
    </source>
</evidence>
<keyword evidence="1" id="KW-0812">Transmembrane</keyword>
<evidence type="ECO:0000313" key="3">
    <source>
        <dbReference type="Proteomes" id="UP001431131"/>
    </source>
</evidence>
<accession>A0AAW5E5C5</accession>
<evidence type="ECO:0008006" key="4">
    <source>
        <dbReference type="Google" id="ProtNLM"/>
    </source>
</evidence>
<feature type="transmembrane region" description="Helical" evidence="1">
    <location>
        <begin position="7"/>
        <end position="30"/>
    </location>
</feature>
<dbReference type="AlphaFoldDB" id="A0AAW5E5C5"/>
<dbReference type="RefSeq" id="WP_240256366.1">
    <property type="nucleotide sequence ID" value="NZ_JAKTTI010000022.1"/>
</dbReference>
<evidence type="ECO:0000313" key="2">
    <source>
        <dbReference type="EMBL" id="MCH1626450.1"/>
    </source>
</evidence>
<dbReference type="EMBL" id="JAKTTI010000022">
    <property type="protein sequence ID" value="MCH1626450.1"/>
    <property type="molecule type" value="Genomic_DNA"/>
</dbReference>
<keyword evidence="1" id="KW-1133">Transmembrane helix</keyword>
<keyword evidence="3" id="KW-1185">Reference proteome</keyword>